<accession>A0ABW3PF28</accession>
<evidence type="ECO:0000259" key="4">
    <source>
        <dbReference type="PROSITE" id="PS50076"/>
    </source>
</evidence>
<dbReference type="PANTHER" id="PTHR43096:SF52">
    <property type="entry name" value="DNAJ HOMOLOG 1, MITOCHONDRIAL-RELATED"/>
    <property type="match status" value="1"/>
</dbReference>
<keyword evidence="2" id="KW-0346">Stress response</keyword>
<organism evidence="5 6">
    <name type="scientific">Lentilactobacillus raoultii</name>
    <dbReference type="NCBI Taxonomy" id="1987503"/>
    <lineage>
        <taxon>Bacteria</taxon>
        <taxon>Bacillati</taxon>
        <taxon>Bacillota</taxon>
        <taxon>Bacilli</taxon>
        <taxon>Lactobacillales</taxon>
        <taxon>Lactobacillaceae</taxon>
        <taxon>Lentilactobacillus</taxon>
    </lineage>
</organism>
<dbReference type="InterPro" id="IPR002939">
    <property type="entry name" value="DnaJ_C"/>
</dbReference>
<comment type="caution">
    <text evidence="5">The sequence shown here is derived from an EMBL/GenBank/DDBJ whole genome shotgun (WGS) entry which is preliminary data.</text>
</comment>
<dbReference type="Proteomes" id="UP001597156">
    <property type="component" value="Unassembled WGS sequence"/>
</dbReference>
<dbReference type="CDD" id="cd06257">
    <property type="entry name" value="DnaJ"/>
    <property type="match status" value="1"/>
</dbReference>
<dbReference type="CDD" id="cd10747">
    <property type="entry name" value="DnaJ_C"/>
    <property type="match status" value="1"/>
</dbReference>
<dbReference type="InterPro" id="IPR008971">
    <property type="entry name" value="HSP40/DnaJ_pept-bd"/>
</dbReference>
<dbReference type="PRINTS" id="PR00625">
    <property type="entry name" value="JDOMAIN"/>
</dbReference>
<dbReference type="RefSeq" id="WP_382389739.1">
    <property type="nucleotide sequence ID" value="NZ_JBHTLH010000015.1"/>
</dbReference>
<protein>
    <submittedName>
        <fullName evidence="5">DnaJ C-terminal domain-containing protein</fullName>
    </submittedName>
</protein>
<dbReference type="InterPro" id="IPR018253">
    <property type="entry name" value="DnaJ_domain_CS"/>
</dbReference>
<keyword evidence="6" id="KW-1185">Reference proteome</keyword>
<evidence type="ECO:0000313" key="6">
    <source>
        <dbReference type="Proteomes" id="UP001597156"/>
    </source>
</evidence>
<evidence type="ECO:0000256" key="3">
    <source>
        <dbReference type="ARBA" id="ARBA00023186"/>
    </source>
</evidence>
<dbReference type="InterPro" id="IPR036869">
    <property type="entry name" value="J_dom_sf"/>
</dbReference>
<dbReference type="SUPFAM" id="SSF49493">
    <property type="entry name" value="HSP40/DnaJ peptide-binding domain"/>
    <property type="match status" value="2"/>
</dbReference>
<dbReference type="Pfam" id="PF01556">
    <property type="entry name" value="DnaJ_C"/>
    <property type="match status" value="1"/>
</dbReference>
<proteinExistence type="predicted"/>
<name>A0ABW3PF28_9LACO</name>
<evidence type="ECO:0000256" key="1">
    <source>
        <dbReference type="ARBA" id="ARBA00022705"/>
    </source>
</evidence>
<dbReference type="SMART" id="SM00271">
    <property type="entry name" value="DnaJ"/>
    <property type="match status" value="1"/>
</dbReference>
<dbReference type="PANTHER" id="PTHR43096">
    <property type="entry name" value="DNAJ HOMOLOG 1, MITOCHONDRIAL-RELATED"/>
    <property type="match status" value="1"/>
</dbReference>
<keyword evidence="3" id="KW-0143">Chaperone</keyword>
<dbReference type="InterPro" id="IPR001623">
    <property type="entry name" value="DnaJ_domain"/>
</dbReference>
<dbReference type="Gene3D" id="2.60.260.20">
    <property type="entry name" value="Urease metallochaperone UreE, N-terminal domain"/>
    <property type="match status" value="2"/>
</dbReference>
<gene>
    <name evidence="5" type="ORF">ACFQ22_05260</name>
</gene>
<sequence>MAIQNYYQELGVAENADQQTIKRAYRRLARKYHPDVNPSPNATEKFKQLTEAYDTLTNPNRRAKYDRQLHPQNQFNHQNPFDDFFNQFFTESGQEPNMPIYGDDLQINLTINFAESVTGKQVTVTYPREEIHQGHRTTTNHKLAIKIPAGIDNNQQIRLAGQGNAGYHGGPPGDVFVTIRVTADPKFKRRGADIETSITLNFIQAILGTKVQVPTPYGPVSLKIPRGTQPQQRFRLKNRGMPKLNQHGRGDEFVTVIVQLPKKITPLQKRFLIQSFSKTAHHS</sequence>
<dbReference type="SUPFAM" id="SSF46565">
    <property type="entry name" value="Chaperone J-domain"/>
    <property type="match status" value="1"/>
</dbReference>
<dbReference type="PROSITE" id="PS50076">
    <property type="entry name" value="DNAJ_2"/>
    <property type="match status" value="1"/>
</dbReference>
<reference evidence="6" key="1">
    <citation type="journal article" date="2019" name="Int. J. Syst. Evol. Microbiol.">
        <title>The Global Catalogue of Microorganisms (GCM) 10K type strain sequencing project: providing services to taxonomists for standard genome sequencing and annotation.</title>
        <authorList>
            <consortium name="The Broad Institute Genomics Platform"/>
            <consortium name="The Broad Institute Genome Sequencing Center for Infectious Disease"/>
            <person name="Wu L."/>
            <person name="Ma J."/>
        </authorList>
    </citation>
    <scope>NUCLEOTIDE SEQUENCE [LARGE SCALE GENOMIC DNA]</scope>
    <source>
        <strain evidence="6">CCUG 71848</strain>
    </source>
</reference>
<dbReference type="EMBL" id="JBHTLH010000015">
    <property type="protein sequence ID" value="MFD1124773.1"/>
    <property type="molecule type" value="Genomic_DNA"/>
</dbReference>
<dbReference type="PROSITE" id="PS00636">
    <property type="entry name" value="DNAJ_1"/>
    <property type="match status" value="1"/>
</dbReference>
<evidence type="ECO:0000313" key="5">
    <source>
        <dbReference type="EMBL" id="MFD1124773.1"/>
    </source>
</evidence>
<feature type="domain" description="J" evidence="4">
    <location>
        <begin position="5"/>
        <end position="69"/>
    </location>
</feature>
<evidence type="ECO:0000256" key="2">
    <source>
        <dbReference type="ARBA" id="ARBA00023016"/>
    </source>
</evidence>
<dbReference type="Pfam" id="PF00226">
    <property type="entry name" value="DnaJ"/>
    <property type="match status" value="1"/>
</dbReference>
<keyword evidence="1" id="KW-0235">DNA replication</keyword>
<dbReference type="Gene3D" id="1.10.287.110">
    <property type="entry name" value="DnaJ domain"/>
    <property type="match status" value="1"/>
</dbReference>